<keyword evidence="2" id="KW-1185">Reference proteome</keyword>
<dbReference type="Gene3D" id="3.40.390.10">
    <property type="entry name" value="Collagenase (Catalytic Domain)"/>
    <property type="match status" value="1"/>
</dbReference>
<dbReference type="EMBL" id="JBJQND010000018">
    <property type="protein sequence ID" value="KAL3836843.1"/>
    <property type="molecule type" value="Genomic_DNA"/>
</dbReference>
<evidence type="ECO:0000313" key="1">
    <source>
        <dbReference type="EMBL" id="KAL3836843.1"/>
    </source>
</evidence>
<evidence type="ECO:0000313" key="2">
    <source>
        <dbReference type="Proteomes" id="UP001634394"/>
    </source>
</evidence>
<gene>
    <name evidence="1" type="ORF">ACJMK2_022256</name>
</gene>
<dbReference type="AlphaFoldDB" id="A0ABD3TK68"/>
<sequence length="184" mass="21831">METQIGRKRMTLTRRFQKQQNQTRLSAAFFSIPDTNESTVQKNEERDKLRQLPRIYYVKVAVLIDQGLWNFYYSTVHAHSAQTRKMNAIQLIHQFYSHIMNGVNMIYKGIQDNSIRIYVVLNKFIILKSDLDFRHLLSKLTYRNGTMYVDGLPYLNDLINWDLYSPLTADLWFSHGMVFTRIVL</sequence>
<dbReference type="Proteomes" id="UP001634394">
    <property type="component" value="Unassembled WGS sequence"/>
</dbReference>
<accession>A0ABD3TK68</accession>
<organism evidence="1 2">
    <name type="scientific">Sinanodonta woodiana</name>
    <name type="common">Chinese pond mussel</name>
    <name type="synonym">Anodonta woodiana</name>
    <dbReference type="NCBI Taxonomy" id="1069815"/>
    <lineage>
        <taxon>Eukaryota</taxon>
        <taxon>Metazoa</taxon>
        <taxon>Spiralia</taxon>
        <taxon>Lophotrochozoa</taxon>
        <taxon>Mollusca</taxon>
        <taxon>Bivalvia</taxon>
        <taxon>Autobranchia</taxon>
        <taxon>Heteroconchia</taxon>
        <taxon>Palaeoheterodonta</taxon>
        <taxon>Unionida</taxon>
        <taxon>Unionoidea</taxon>
        <taxon>Unionidae</taxon>
        <taxon>Unioninae</taxon>
        <taxon>Sinanodonta</taxon>
    </lineage>
</organism>
<protein>
    <submittedName>
        <fullName evidence="1">Uncharacterized protein</fullName>
    </submittedName>
</protein>
<comment type="caution">
    <text evidence="1">The sequence shown here is derived from an EMBL/GenBank/DDBJ whole genome shotgun (WGS) entry which is preliminary data.</text>
</comment>
<reference evidence="1 2" key="1">
    <citation type="submission" date="2024-11" db="EMBL/GenBank/DDBJ databases">
        <title>Chromosome-level genome assembly of the freshwater bivalve Anodonta woodiana.</title>
        <authorList>
            <person name="Chen X."/>
        </authorList>
    </citation>
    <scope>NUCLEOTIDE SEQUENCE [LARGE SCALE GENOMIC DNA]</scope>
    <source>
        <strain evidence="1">MN2024</strain>
        <tissue evidence="1">Gills</tissue>
    </source>
</reference>
<name>A0ABD3TK68_SINWO</name>
<proteinExistence type="predicted"/>
<dbReference type="InterPro" id="IPR024079">
    <property type="entry name" value="MetalloPept_cat_dom_sf"/>
</dbReference>